<dbReference type="AlphaFoldDB" id="A0A7J7NI84"/>
<sequence length="480" mass="52948">MIPIFVLGDPSANEPDVNSDIDMNSSFCESLMPKSSISTAGIPAPSLVSAALQAPPGKVLILAFIDQVQGQALVALQILKVIEADVRPSDLCTCREYARWLLSASSVLLRNPVSKVYPAMYIENVTELAFADISPEDPDFASIQVEKHENDRIVSIWSVMRLRCLAEAGLIASKLSRRDMLESSNVEYKPSLSVTKSLGSISSILESIALILVSTGSISSSIESELSTRRRLTVTGVVYSCMNLQAEHKILSTSGPLDMRLTLDVVKVASENQCEPEAVCDIFQGCEVYKTLFKCSDNVPKLWLYIYIYIDIDKINPVAWPALVADQSAGEQGIIAFALGTCNPYKGARLGKRRSCQSNANSRKFRDGQFRRSTHDFGNKSFRPNYYSRGVGRTIASHEPREGIHFGETAQSLEEKKVLEGDGDEGTEEIDNDSSDAESVKERPGIDTNVKASAIEDKYLKSDKKDDKGKLRYKSNWKYE</sequence>
<dbReference type="Proteomes" id="UP000541444">
    <property type="component" value="Unassembled WGS sequence"/>
</dbReference>
<comment type="caution">
    <text evidence="2">The sequence shown here is derived from an EMBL/GenBank/DDBJ whole genome shotgun (WGS) entry which is preliminary data.</text>
</comment>
<organism evidence="2 3">
    <name type="scientific">Kingdonia uniflora</name>
    <dbReference type="NCBI Taxonomy" id="39325"/>
    <lineage>
        <taxon>Eukaryota</taxon>
        <taxon>Viridiplantae</taxon>
        <taxon>Streptophyta</taxon>
        <taxon>Embryophyta</taxon>
        <taxon>Tracheophyta</taxon>
        <taxon>Spermatophyta</taxon>
        <taxon>Magnoliopsida</taxon>
        <taxon>Ranunculales</taxon>
        <taxon>Circaeasteraceae</taxon>
        <taxon>Kingdonia</taxon>
    </lineage>
</organism>
<name>A0A7J7NI84_9MAGN</name>
<protein>
    <submittedName>
        <fullName evidence="2">Uncharacterized protein</fullName>
    </submittedName>
</protein>
<keyword evidence="3" id="KW-1185">Reference proteome</keyword>
<evidence type="ECO:0000313" key="2">
    <source>
        <dbReference type="EMBL" id="KAF6166877.1"/>
    </source>
</evidence>
<reference evidence="2 3" key="1">
    <citation type="journal article" date="2020" name="IScience">
        <title>Genome Sequencing of the Endangered Kingdonia uniflora (Circaeasteraceae, Ranunculales) Reveals Potential Mechanisms of Evolutionary Specialization.</title>
        <authorList>
            <person name="Sun Y."/>
            <person name="Deng T."/>
            <person name="Zhang A."/>
            <person name="Moore M.J."/>
            <person name="Landis J.B."/>
            <person name="Lin N."/>
            <person name="Zhang H."/>
            <person name="Zhang X."/>
            <person name="Huang J."/>
            <person name="Zhang X."/>
            <person name="Sun H."/>
            <person name="Wang H."/>
        </authorList>
    </citation>
    <scope>NUCLEOTIDE SEQUENCE [LARGE SCALE GENOMIC DNA]</scope>
    <source>
        <strain evidence="2">TB1705</strain>
        <tissue evidence="2">Leaf</tissue>
    </source>
</reference>
<dbReference type="EMBL" id="JACGCM010000772">
    <property type="protein sequence ID" value="KAF6166877.1"/>
    <property type="molecule type" value="Genomic_DNA"/>
</dbReference>
<gene>
    <name evidence="2" type="ORF">GIB67_020311</name>
</gene>
<accession>A0A7J7NI84</accession>
<feature type="region of interest" description="Disordered" evidence="1">
    <location>
        <begin position="353"/>
        <end position="377"/>
    </location>
</feature>
<feature type="compositionally biased region" description="Basic and acidic residues" evidence="1">
    <location>
        <begin position="364"/>
        <end position="377"/>
    </location>
</feature>
<dbReference type="OrthoDB" id="1747595at2759"/>
<dbReference type="PANTHER" id="PTHR33740:SF3">
    <property type="entry name" value="GPI-ANCHORED ADHESIN-LIKE PROTEIN"/>
    <property type="match status" value="1"/>
</dbReference>
<feature type="compositionally biased region" description="Acidic residues" evidence="1">
    <location>
        <begin position="421"/>
        <end position="436"/>
    </location>
</feature>
<evidence type="ECO:0000256" key="1">
    <source>
        <dbReference type="SAM" id="MobiDB-lite"/>
    </source>
</evidence>
<proteinExistence type="predicted"/>
<feature type="region of interest" description="Disordered" evidence="1">
    <location>
        <begin position="398"/>
        <end position="449"/>
    </location>
</feature>
<dbReference type="PANTHER" id="PTHR33740">
    <property type="entry name" value="GPI-ANCHORED ADHESIN-LIKE PROTEIN"/>
    <property type="match status" value="1"/>
</dbReference>
<evidence type="ECO:0000313" key="3">
    <source>
        <dbReference type="Proteomes" id="UP000541444"/>
    </source>
</evidence>